<evidence type="ECO:0000313" key="2">
    <source>
        <dbReference type="Proteomes" id="UP000003179"/>
    </source>
</evidence>
<keyword evidence="2" id="KW-1185">Reference proteome</keyword>
<gene>
    <name evidence="1" type="ORF">HMPREF9607_02654</name>
</gene>
<dbReference type="EMBL" id="ADZU01000041">
    <property type="protein sequence ID" value="EFS91361.1"/>
    <property type="molecule type" value="Genomic_DNA"/>
</dbReference>
<proteinExistence type="predicted"/>
<name>A0ABN0C2N3_9ACTN</name>
<dbReference type="Proteomes" id="UP000003179">
    <property type="component" value="Unassembled WGS sequence"/>
</dbReference>
<sequence length="41" mass="4447">MIHLGHIVDIPLSSSDANLSIITDAVRLLDCACWASRSRPV</sequence>
<accession>A0ABN0C2N3</accession>
<organism evidence="1 2">
    <name type="scientific">Cutibacterium modestum HL044PA1</name>
    <dbReference type="NCBI Taxonomy" id="765109"/>
    <lineage>
        <taxon>Bacteria</taxon>
        <taxon>Bacillati</taxon>
        <taxon>Actinomycetota</taxon>
        <taxon>Actinomycetes</taxon>
        <taxon>Propionibacteriales</taxon>
        <taxon>Propionibacteriaceae</taxon>
        <taxon>Cutibacterium</taxon>
        <taxon>Cutibacterium modestum</taxon>
    </lineage>
</organism>
<reference evidence="1" key="1">
    <citation type="submission" date="2010-08" db="EMBL/GenBank/DDBJ databases">
        <authorList>
            <person name="Weinstock G."/>
            <person name="Sodergren E."/>
            <person name="Clifton S."/>
            <person name="Fulton L."/>
            <person name="Fulton B."/>
            <person name="Courtney L."/>
            <person name="Fronick C."/>
            <person name="Harrison M."/>
            <person name="Strong C."/>
            <person name="Farmer C."/>
            <person name="Delahaunty K."/>
            <person name="Markovic C."/>
            <person name="Hall O."/>
            <person name="Minx P."/>
            <person name="Tomlinson C."/>
            <person name="Mitreva M."/>
            <person name="Hou S."/>
            <person name="Chen J."/>
            <person name="Wollam A."/>
            <person name="Pepin K.H."/>
            <person name="Johnson M."/>
            <person name="Bhonagiri V."/>
            <person name="Zhang X."/>
            <person name="Suruliraj S."/>
            <person name="Warren W."/>
            <person name="Chinwalla A."/>
            <person name="Mardis E.R."/>
            <person name="Wilson R.K."/>
        </authorList>
    </citation>
    <scope>NUCLEOTIDE SEQUENCE [LARGE SCALE GENOMIC DNA]</scope>
    <source>
        <strain evidence="1">HL044PA1</strain>
    </source>
</reference>
<protein>
    <submittedName>
        <fullName evidence="1">Uncharacterized protein</fullName>
    </submittedName>
</protein>
<evidence type="ECO:0000313" key="1">
    <source>
        <dbReference type="EMBL" id="EFS91361.1"/>
    </source>
</evidence>
<comment type="caution">
    <text evidence="1">The sequence shown here is derived from an EMBL/GenBank/DDBJ whole genome shotgun (WGS) entry which is preliminary data.</text>
</comment>